<dbReference type="RefSeq" id="WP_012035013.1">
    <property type="nucleotide sequence ID" value="NC_009464.1"/>
</dbReference>
<keyword evidence="1" id="KW-1133">Transmembrane helix</keyword>
<dbReference type="InterPro" id="IPR014756">
    <property type="entry name" value="Ig_E-set"/>
</dbReference>
<dbReference type="InterPro" id="IPR013783">
    <property type="entry name" value="Ig-like_fold"/>
</dbReference>
<dbReference type="AlphaFoldDB" id="Q0W221"/>
<dbReference type="KEGG" id="rci:RCIX2504"/>
<proteinExistence type="predicted"/>
<protein>
    <submittedName>
        <fullName evidence="2">Uncharacterized protein</fullName>
    </submittedName>
</protein>
<dbReference type="eggNOG" id="arCOG02080">
    <property type="taxonomic scope" value="Archaea"/>
</dbReference>
<dbReference type="Proteomes" id="UP000000663">
    <property type="component" value="Chromosome"/>
</dbReference>
<dbReference type="SUPFAM" id="SSF81296">
    <property type="entry name" value="E set domains"/>
    <property type="match status" value="1"/>
</dbReference>
<evidence type="ECO:0000256" key="1">
    <source>
        <dbReference type="SAM" id="Phobius"/>
    </source>
</evidence>
<evidence type="ECO:0000313" key="2">
    <source>
        <dbReference type="EMBL" id="CAJ37572.1"/>
    </source>
</evidence>
<accession>Q0W221</accession>
<keyword evidence="1" id="KW-0472">Membrane</keyword>
<organism evidence="2 3">
    <name type="scientific">Methanocella arvoryzae (strain DSM 22066 / NBRC 105507 / MRE50)</name>
    <dbReference type="NCBI Taxonomy" id="351160"/>
    <lineage>
        <taxon>Archaea</taxon>
        <taxon>Methanobacteriati</taxon>
        <taxon>Methanobacteriota</taxon>
        <taxon>Stenosarchaea group</taxon>
        <taxon>Methanomicrobia</taxon>
        <taxon>Methanocellales</taxon>
        <taxon>Methanocellaceae</taxon>
        <taxon>Methanocella</taxon>
    </lineage>
</organism>
<sequence>MNRSRIETGRLSCDAAAAQAQAVLILLFIVLMLAVTIELTVGDNIMAAADRISKFRVWGADNAISAPTGESSAITITSPVDGDTRYIDERITISGRLMPGQGRTIKLVFYRVSGGEWVKAKITGDHWSGDTKRFTEGNYEIEAVAYDDLGMESEHAVSHFIVLFRYYVDARYVSDNLPVSVIAGDRYPCQMTFENTGNTPWVNAQGYTLASYGGAFGADTIPVPEGGVLPSTSNVFSTVLQAPGQPGSYVVTYRMQGGGYGWFGDEMTKTIRVDPVVRDAKVVSVDIPGEMLEGDVYQAKITMRNTGTGTWYVDGTNHVDLGMINGNTGDAYKFTGKTSMPMSGVTEVRPGGEYTFQFQIKAPGPGDYSLKFRMIAEDSVWFGEQAEKSVKVNAKGQPGPGDEEPVEDYQAYVASGNFRIIKGNGNERTNCMCVWCYDGPLVRHNLRSSYVKNDGYADWDIGGPNGNYRIYSDEYIGGSQFDMCNGGYKGTVTFYEI</sequence>
<keyword evidence="1" id="KW-0812">Transmembrane</keyword>
<keyword evidence="3" id="KW-1185">Reference proteome</keyword>
<reference evidence="2 3" key="1">
    <citation type="journal article" date="2006" name="Science">
        <title>Genome of rice cluster I archaea -- the key methane producers in the rice rhizosphere.</title>
        <authorList>
            <person name="Erkel C."/>
            <person name="Kube M."/>
            <person name="Reinhardt R."/>
            <person name="Liesack W."/>
        </authorList>
    </citation>
    <scope>NUCLEOTIDE SEQUENCE [LARGE SCALE GENOMIC DNA]</scope>
    <source>
        <strain evidence="3">DSM 22066 / NBRC 105507 / MRE50</strain>
    </source>
</reference>
<dbReference type="Gene3D" id="2.60.40.10">
    <property type="entry name" value="Immunoglobulins"/>
    <property type="match status" value="3"/>
</dbReference>
<dbReference type="OrthoDB" id="147304at2157"/>
<gene>
    <name evidence="2" type="ORF">RCIX2504</name>
</gene>
<dbReference type="GeneID" id="5144816"/>
<evidence type="ECO:0000313" key="3">
    <source>
        <dbReference type="Proteomes" id="UP000000663"/>
    </source>
</evidence>
<dbReference type="STRING" id="351160.RCIX2504"/>
<dbReference type="EMBL" id="AM114193">
    <property type="protein sequence ID" value="CAJ37572.1"/>
    <property type="molecule type" value="Genomic_DNA"/>
</dbReference>
<feature type="transmembrane region" description="Helical" evidence="1">
    <location>
        <begin position="21"/>
        <end position="41"/>
    </location>
</feature>
<name>Q0W221_METAR</name>